<feature type="chain" id="PRO_5042959513" description="Secreted protein" evidence="1">
    <location>
        <begin position="28"/>
        <end position="113"/>
    </location>
</feature>
<comment type="caution">
    <text evidence="2">The sequence shown here is derived from an EMBL/GenBank/DDBJ whole genome shotgun (WGS) entry which is preliminary data.</text>
</comment>
<sequence>MPGRCIRRFGGLSVLFVFVPFFDQTSSRPCEMAQKGAKERSAKSDDSPFVRTSEAAHCSLPSTGVGQVQYSVCTRSAAAPPAQDLIGTAKKVFSLFKQGKHQQMYKFNPPNLQ</sequence>
<evidence type="ECO:0000256" key="1">
    <source>
        <dbReference type="SAM" id="SignalP"/>
    </source>
</evidence>
<evidence type="ECO:0000313" key="2">
    <source>
        <dbReference type="EMBL" id="KAK4109484.1"/>
    </source>
</evidence>
<feature type="signal peptide" evidence="1">
    <location>
        <begin position="1"/>
        <end position="27"/>
    </location>
</feature>
<dbReference type="GeneID" id="89933430"/>
<organism evidence="2 3">
    <name type="scientific">Canariomyces notabilis</name>
    <dbReference type="NCBI Taxonomy" id="2074819"/>
    <lineage>
        <taxon>Eukaryota</taxon>
        <taxon>Fungi</taxon>
        <taxon>Dikarya</taxon>
        <taxon>Ascomycota</taxon>
        <taxon>Pezizomycotina</taxon>
        <taxon>Sordariomycetes</taxon>
        <taxon>Sordariomycetidae</taxon>
        <taxon>Sordariales</taxon>
        <taxon>Chaetomiaceae</taxon>
        <taxon>Canariomyces</taxon>
    </lineage>
</organism>
<reference evidence="2" key="1">
    <citation type="journal article" date="2023" name="Mol. Phylogenet. Evol.">
        <title>Genome-scale phylogeny and comparative genomics of the fungal order Sordariales.</title>
        <authorList>
            <person name="Hensen N."/>
            <person name="Bonometti L."/>
            <person name="Westerberg I."/>
            <person name="Brannstrom I.O."/>
            <person name="Guillou S."/>
            <person name="Cros-Aarteil S."/>
            <person name="Calhoun S."/>
            <person name="Haridas S."/>
            <person name="Kuo A."/>
            <person name="Mondo S."/>
            <person name="Pangilinan J."/>
            <person name="Riley R."/>
            <person name="LaButti K."/>
            <person name="Andreopoulos B."/>
            <person name="Lipzen A."/>
            <person name="Chen C."/>
            <person name="Yan M."/>
            <person name="Daum C."/>
            <person name="Ng V."/>
            <person name="Clum A."/>
            <person name="Steindorff A."/>
            <person name="Ohm R.A."/>
            <person name="Martin F."/>
            <person name="Silar P."/>
            <person name="Natvig D.O."/>
            <person name="Lalanne C."/>
            <person name="Gautier V."/>
            <person name="Ament-Velasquez S.L."/>
            <person name="Kruys A."/>
            <person name="Hutchinson M.I."/>
            <person name="Powell A.J."/>
            <person name="Barry K."/>
            <person name="Miller A.N."/>
            <person name="Grigoriev I.V."/>
            <person name="Debuchy R."/>
            <person name="Gladieux P."/>
            <person name="Hiltunen Thoren M."/>
            <person name="Johannesson H."/>
        </authorList>
    </citation>
    <scope>NUCLEOTIDE SEQUENCE</scope>
    <source>
        <strain evidence="2">CBS 508.74</strain>
    </source>
</reference>
<protein>
    <recommendedName>
        <fullName evidence="4">Secreted protein</fullName>
    </recommendedName>
</protein>
<keyword evidence="3" id="KW-1185">Reference proteome</keyword>
<keyword evidence="1" id="KW-0732">Signal</keyword>
<dbReference type="Proteomes" id="UP001302812">
    <property type="component" value="Unassembled WGS sequence"/>
</dbReference>
<dbReference type="RefSeq" id="XP_064667054.1">
    <property type="nucleotide sequence ID" value="XM_064809307.1"/>
</dbReference>
<dbReference type="EMBL" id="MU853356">
    <property type="protein sequence ID" value="KAK4109484.1"/>
    <property type="molecule type" value="Genomic_DNA"/>
</dbReference>
<name>A0AAN6T9Z3_9PEZI</name>
<dbReference type="AlphaFoldDB" id="A0AAN6T9Z3"/>
<evidence type="ECO:0000313" key="3">
    <source>
        <dbReference type="Proteomes" id="UP001302812"/>
    </source>
</evidence>
<proteinExistence type="predicted"/>
<evidence type="ECO:0008006" key="4">
    <source>
        <dbReference type="Google" id="ProtNLM"/>
    </source>
</evidence>
<gene>
    <name evidence="2" type="ORF">N656DRAFT_342232</name>
</gene>
<reference evidence="2" key="2">
    <citation type="submission" date="2023-05" db="EMBL/GenBank/DDBJ databases">
        <authorList>
            <consortium name="Lawrence Berkeley National Laboratory"/>
            <person name="Steindorff A."/>
            <person name="Hensen N."/>
            <person name="Bonometti L."/>
            <person name="Westerberg I."/>
            <person name="Brannstrom I.O."/>
            <person name="Guillou S."/>
            <person name="Cros-Aarteil S."/>
            <person name="Calhoun S."/>
            <person name="Haridas S."/>
            <person name="Kuo A."/>
            <person name="Mondo S."/>
            <person name="Pangilinan J."/>
            <person name="Riley R."/>
            <person name="Labutti K."/>
            <person name="Andreopoulos B."/>
            <person name="Lipzen A."/>
            <person name="Chen C."/>
            <person name="Yanf M."/>
            <person name="Daum C."/>
            <person name="Ng V."/>
            <person name="Clum A."/>
            <person name="Ohm R."/>
            <person name="Martin F."/>
            <person name="Silar P."/>
            <person name="Natvig D."/>
            <person name="Lalanne C."/>
            <person name="Gautier V."/>
            <person name="Ament-Velasquez S.L."/>
            <person name="Kruys A."/>
            <person name="Hutchinson M.I."/>
            <person name="Powell A.J."/>
            <person name="Barry K."/>
            <person name="Miller A.N."/>
            <person name="Grigoriev I.V."/>
            <person name="Debuchy R."/>
            <person name="Gladieux P."/>
            <person name="Thoren M.H."/>
            <person name="Johannesson H."/>
        </authorList>
    </citation>
    <scope>NUCLEOTIDE SEQUENCE</scope>
    <source>
        <strain evidence="2">CBS 508.74</strain>
    </source>
</reference>
<accession>A0AAN6T9Z3</accession>